<dbReference type="GO" id="GO:0003824">
    <property type="term" value="F:catalytic activity"/>
    <property type="evidence" value="ECO:0007669"/>
    <property type="project" value="UniProtKB-ARBA"/>
</dbReference>
<feature type="domain" description="GGDEF" evidence="4">
    <location>
        <begin position="266"/>
        <end position="399"/>
    </location>
</feature>
<dbReference type="OrthoDB" id="9804951at2"/>
<dbReference type="CDD" id="cd01948">
    <property type="entry name" value="EAL"/>
    <property type="match status" value="1"/>
</dbReference>
<dbReference type="Gene3D" id="3.30.70.270">
    <property type="match status" value="1"/>
</dbReference>
<feature type="transmembrane region" description="Helical" evidence="2">
    <location>
        <begin position="96"/>
        <end position="113"/>
    </location>
</feature>
<dbReference type="InterPro" id="IPR001633">
    <property type="entry name" value="EAL_dom"/>
</dbReference>
<dbReference type="Proteomes" id="UP000077255">
    <property type="component" value="Chromosome"/>
</dbReference>
<dbReference type="InterPro" id="IPR043128">
    <property type="entry name" value="Rev_trsase/Diguanyl_cyclase"/>
</dbReference>
<dbReference type="NCBIfam" id="TIGR00254">
    <property type="entry name" value="GGDEF"/>
    <property type="match status" value="1"/>
</dbReference>
<dbReference type="InterPro" id="IPR035919">
    <property type="entry name" value="EAL_sf"/>
</dbReference>
<reference evidence="5 6" key="1">
    <citation type="submission" date="2016-02" db="EMBL/GenBank/DDBJ databases">
        <title>Complete genome sequencing and analysis of ATSB10, Dyella thiooxydans isolated from rhizosphere soil of sunflower (Helianthus annuus L.).</title>
        <authorList>
            <person name="Lee Y."/>
            <person name="Hwangbo K."/>
            <person name="Chung H."/>
            <person name="Yoo J."/>
            <person name="Kim K.Y."/>
            <person name="Sa T.M."/>
            <person name="Um Y."/>
            <person name="Madhaiyan M."/>
        </authorList>
    </citation>
    <scope>NUCLEOTIDE SEQUENCE [LARGE SCALE GENOMIC DNA]</scope>
    <source>
        <strain evidence="5 6">ATSB10</strain>
    </source>
</reference>
<dbReference type="Gene3D" id="3.20.20.450">
    <property type="entry name" value="EAL domain"/>
    <property type="match status" value="1"/>
</dbReference>
<comment type="cofactor">
    <cofactor evidence="1">
        <name>Mg(2+)</name>
        <dbReference type="ChEBI" id="CHEBI:18420"/>
    </cofactor>
</comment>
<evidence type="ECO:0000256" key="2">
    <source>
        <dbReference type="SAM" id="Phobius"/>
    </source>
</evidence>
<keyword evidence="2" id="KW-1133">Transmembrane helix</keyword>
<sequence length="669" mass="71199">MAHPHNLWLPALLGALATLHAYLALDTIPRVASARGAVAMLWLGFGAAVLAVGVWTTQYLGHAATSSLGGVHAAVAGGIAWASAVPALCQAARGRAWLAGILLGAGLALATTFDQRLDRPGMASCLAWMLLLGAAGAMAALAWRERRPTPSAPRVWGAAALLGLTIAALPVAGNALAPDAAMRPPAQAPGAAAFVISALVLLLAAVVQRAQRELARQAAQIRGELESARQALVHQAFHDALTALPNRAKVLAQLQELLPTAGREGLDVAVMFIDLDGFKSINDTLGHEAGDEFLRRVAEALNASVRQRDTVARFGGDEFVVVLERFRSRENLGAICEKILARVGAPVLVAGQKVTATPSIGVAVFPDDGAEPTELLRHADIAMYAAKERGKAGFCFYEPQMIARASERLALSTDLREGLGRDELRVCYQPKVDLRSRRLVGLEALARWAHPTRGHLPPSMFIPLAEDCGLIARLGERVVREVAGQIARWRAEGLPLVPVAINLSMQEIQGANFVPSLLRTLAETGLDRHAIEFEITETAAMTDVHTTLRHLRELEALGFRIAIDDFGTGFSSLSHLRQLPARTIKIDQSFVHGADVSHHDREITEAIIALARKLRLHTVAEGVESEQQASWLVQAGCDIGQGYLFGRPLPPGETATLLAAGFAGAPVGA</sequence>
<evidence type="ECO:0000259" key="4">
    <source>
        <dbReference type="PROSITE" id="PS50887"/>
    </source>
</evidence>
<evidence type="ECO:0000313" key="5">
    <source>
        <dbReference type="EMBL" id="AND70362.1"/>
    </source>
</evidence>
<evidence type="ECO:0000256" key="1">
    <source>
        <dbReference type="ARBA" id="ARBA00001946"/>
    </source>
</evidence>
<dbReference type="PROSITE" id="PS50887">
    <property type="entry name" value="GGDEF"/>
    <property type="match status" value="1"/>
</dbReference>
<dbReference type="STRING" id="445710.ATSB10_29080"/>
<proteinExistence type="predicted"/>
<dbReference type="InterPro" id="IPR029787">
    <property type="entry name" value="Nucleotide_cyclase"/>
</dbReference>
<dbReference type="Pfam" id="PF00990">
    <property type="entry name" value="GGDEF"/>
    <property type="match status" value="1"/>
</dbReference>
<gene>
    <name evidence="5" type="ORF">ATSB10_29080</name>
</gene>
<feature type="transmembrane region" description="Helical" evidence="2">
    <location>
        <begin position="125"/>
        <end position="143"/>
    </location>
</feature>
<dbReference type="SUPFAM" id="SSF141868">
    <property type="entry name" value="EAL domain-like"/>
    <property type="match status" value="1"/>
</dbReference>
<dbReference type="FunFam" id="3.30.70.270:FF:000001">
    <property type="entry name" value="Diguanylate cyclase domain protein"/>
    <property type="match status" value="1"/>
</dbReference>
<dbReference type="InterPro" id="IPR052155">
    <property type="entry name" value="Biofilm_reg_signaling"/>
</dbReference>
<dbReference type="InterPro" id="IPR000160">
    <property type="entry name" value="GGDEF_dom"/>
</dbReference>
<keyword evidence="2" id="KW-0472">Membrane</keyword>
<dbReference type="KEGG" id="dtx:ATSB10_29080"/>
<dbReference type="SMART" id="SM00052">
    <property type="entry name" value="EAL"/>
    <property type="match status" value="1"/>
</dbReference>
<dbReference type="PANTHER" id="PTHR44757:SF2">
    <property type="entry name" value="BIOFILM ARCHITECTURE MAINTENANCE PROTEIN MBAA"/>
    <property type="match status" value="1"/>
</dbReference>
<feature type="transmembrane region" description="Helical" evidence="2">
    <location>
        <begin position="6"/>
        <end position="25"/>
    </location>
</feature>
<feature type="transmembrane region" description="Helical" evidence="2">
    <location>
        <begin position="188"/>
        <end position="207"/>
    </location>
</feature>
<dbReference type="SUPFAM" id="SSF55073">
    <property type="entry name" value="Nucleotide cyclase"/>
    <property type="match status" value="1"/>
</dbReference>
<dbReference type="PATRIC" id="fig|445710.3.peg.2904"/>
<organism evidence="5 6">
    <name type="scientific">Dyella thiooxydans</name>
    <dbReference type="NCBI Taxonomy" id="445710"/>
    <lineage>
        <taxon>Bacteria</taxon>
        <taxon>Pseudomonadati</taxon>
        <taxon>Pseudomonadota</taxon>
        <taxon>Gammaproteobacteria</taxon>
        <taxon>Lysobacterales</taxon>
        <taxon>Rhodanobacteraceae</taxon>
        <taxon>Dyella</taxon>
    </lineage>
</organism>
<dbReference type="CDD" id="cd01949">
    <property type="entry name" value="GGDEF"/>
    <property type="match status" value="1"/>
</dbReference>
<feature type="transmembrane region" description="Helical" evidence="2">
    <location>
        <begin position="155"/>
        <end position="176"/>
    </location>
</feature>
<dbReference type="RefSeq" id="WP_063673405.1">
    <property type="nucleotide sequence ID" value="NZ_CP014841.1"/>
</dbReference>
<keyword evidence="2" id="KW-0812">Transmembrane</keyword>
<evidence type="ECO:0008006" key="7">
    <source>
        <dbReference type="Google" id="ProtNLM"/>
    </source>
</evidence>
<feature type="domain" description="EAL" evidence="3">
    <location>
        <begin position="408"/>
        <end position="662"/>
    </location>
</feature>
<dbReference type="EMBL" id="CP014841">
    <property type="protein sequence ID" value="AND70362.1"/>
    <property type="molecule type" value="Genomic_DNA"/>
</dbReference>
<evidence type="ECO:0000259" key="3">
    <source>
        <dbReference type="PROSITE" id="PS50883"/>
    </source>
</evidence>
<accession>A0A160N4E6</accession>
<dbReference type="SMART" id="SM00267">
    <property type="entry name" value="GGDEF"/>
    <property type="match status" value="1"/>
</dbReference>
<feature type="transmembrane region" description="Helical" evidence="2">
    <location>
        <begin position="37"/>
        <end position="56"/>
    </location>
</feature>
<dbReference type="PANTHER" id="PTHR44757">
    <property type="entry name" value="DIGUANYLATE CYCLASE DGCP"/>
    <property type="match status" value="1"/>
</dbReference>
<protein>
    <recommendedName>
        <fullName evidence="7">Diguanylate cyclase</fullName>
    </recommendedName>
</protein>
<dbReference type="Pfam" id="PF00563">
    <property type="entry name" value="EAL"/>
    <property type="match status" value="1"/>
</dbReference>
<name>A0A160N4E6_9GAMM</name>
<keyword evidence="6" id="KW-1185">Reference proteome</keyword>
<dbReference type="PROSITE" id="PS50883">
    <property type="entry name" value="EAL"/>
    <property type="match status" value="1"/>
</dbReference>
<feature type="transmembrane region" description="Helical" evidence="2">
    <location>
        <begin position="68"/>
        <end position="89"/>
    </location>
</feature>
<dbReference type="AlphaFoldDB" id="A0A160N4E6"/>
<evidence type="ECO:0000313" key="6">
    <source>
        <dbReference type="Proteomes" id="UP000077255"/>
    </source>
</evidence>